<comment type="caution">
    <text evidence="1">The sequence shown here is derived from an EMBL/GenBank/DDBJ whole genome shotgun (WGS) entry which is preliminary data.</text>
</comment>
<proteinExistence type="predicted"/>
<protein>
    <submittedName>
        <fullName evidence="1">Uncharacterized protein</fullName>
    </submittedName>
</protein>
<sequence>MGKLRVDGAEGDGELWPFAGALQARHLKGDLSASCWVSDANPAGLIAIPSSVGRCLLMPRIVFVTGLSFAP</sequence>
<evidence type="ECO:0000313" key="1">
    <source>
        <dbReference type="EMBL" id="KAJ7989591.1"/>
    </source>
</evidence>
<name>A0ACC2FE04_DALPE</name>
<dbReference type="EMBL" id="CM055756">
    <property type="protein sequence ID" value="KAJ7989591.1"/>
    <property type="molecule type" value="Genomic_DNA"/>
</dbReference>
<gene>
    <name evidence="1" type="ORF">DPEC_G00306120</name>
</gene>
<evidence type="ECO:0000313" key="2">
    <source>
        <dbReference type="Proteomes" id="UP001157502"/>
    </source>
</evidence>
<reference evidence="1" key="1">
    <citation type="submission" date="2021-05" db="EMBL/GenBank/DDBJ databases">
        <authorList>
            <person name="Pan Q."/>
            <person name="Jouanno E."/>
            <person name="Zahm M."/>
            <person name="Klopp C."/>
            <person name="Cabau C."/>
            <person name="Louis A."/>
            <person name="Berthelot C."/>
            <person name="Parey E."/>
            <person name="Roest Crollius H."/>
            <person name="Montfort J."/>
            <person name="Robinson-Rechavi M."/>
            <person name="Bouchez O."/>
            <person name="Lampietro C."/>
            <person name="Lopez Roques C."/>
            <person name="Donnadieu C."/>
            <person name="Postlethwait J."/>
            <person name="Bobe J."/>
            <person name="Dillon D."/>
            <person name="Chandos A."/>
            <person name="von Hippel F."/>
            <person name="Guiguen Y."/>
        </authorList>
    </citation>
    <scope>NUCLEOTIDE SEQUENCE</scope>
    <source>
        <strain evidence="1">YG-Jan2019</strain>
    </source>
</reference>
<dbReference type="Proteomes" id="UP001157502">
    <property type="component" value="Chromosome 29"/>
</dbReference>
<keyword evidence="2" id="KW-1185">Reference proteome</keyword>
<organism evidence="1 2">
    <name type="scientific">Dallia pectoralis</name>
    <name type="common">Alaska blackfish</name>
    <dbReference type="NCBI Taxonomy" id="75939"/>
    <lineage>
        <taxon>Eukaryota</taxon>
        <taxon>Metazoa</taxon>
        <taxon>Chordata</taxon>
        <taxon>Craniata</taxon>
        <taxon>Vertebrata</taxon>
        <taxon>Euteleostomi</taxon>
        <taxon>Actinopterygii</taxon>
        <taxon>Neopterygii</taxon>
        <taxon>Teleostei</taxon>
        <taxon>Protacanthopterygii</taxon>
        <taxon>Esociformes</taxon>
        <taxon>Umbridae</taxon>
        <taxon>Dallia</taxon>
    </lineage>
</organism>
<accession>A0ACC2FE04</accession>